<organism evidence="2 3">
    <name type="scientific">Microbacterium panaciterrae</name>
    <dbReference type="NCBI Taxonomy" id="985759"/>
    <lineage>
        <taxon>Bacteria</taxon>
        <taxon>Bacillati</taxon>
        <taxon>Actinomycetota</taxon>
        <taxon>Actinomycetes</taxon>
        <taxon>Micrococcales</taxon>
        <taxon>Microbacteriaceae</taxon>
        <taxon>Microbacterium</taxon>
    </lineage>
</organism>
<accession>A0ABP8P6I6</accession>
<dbReference type="Proteomes" id="UP001500731">
    <property type="component" value="Unassembled WGS sequence"/>
</dbReference>
<keyword evidence="1" id="KW-0732">Signal</keyword>
<name>A0ABP8P6I6_9MICO</name>
<comment type="caution">
    <text evidence="2">The sequence shown here is derived from an EMBL/GenBank/DDBJ whole genome shotgun (WGS) entry which is preliminary data.</text>
</comment>
<evidence type="ECO:0000313" key="2">
    <source>
        <dbReference type="EMBL" id="GAA4481339.1"/>
    </source>
</evidence>
<reference evidence="3" key="1">
    <citation type="journal article" date="2019" name="Int. J. Syst. Evol. Microbiol.">
        <title>The Global Catalogue of Microorganisms (GCM) 10K type strain sequencing project: providing services to taxonomists for standard genome sequencing and annotation.</title>
        <authorList>
            <consortium name="The Broad Institute Genomics Platform"/>
            <consortium name="The Broad Institute Genome Sequencing Center for Infectious Disease"/>
            <person name="Wu L."/>
            <person name="Ma J."/>
        </authorList>
    </citation>
    <scope>NUCLEOTIDE SEQUENCE [LARGE SCALE GENOMIC DNA]</scope>
    <source>
        <strain evidence="3">JCM 17839</strain>
    </source>
</reference>
<dbReference type="PROSITE" id="PS51257">
    <property type="entry name" value="PROKAR_LIPOPROTEIN"/>
    <property type="match status" value="1"/>
</dbReference>
<keyword evidence="3" id="KW-1185">Reference proteome</keyword>
<feature type="chain" id="PRO_5045864652" description="Lipoprotein" evidence="1">
    <location>
        <begin position="27"/>
        <end position="151"/>
    </location>
</feature>
<evidence type="ECO:0008006" key="4">
    <source>
        <dbReference type="Google" id="ProtNLM"/>
    </source>
</evidence>
<gene>
    <name evidence="2" type="ORF">GCM10023171_09680</name>
</gene>
<sequence length="151" mass="15367">MTSPTIRLRSASLARRVGFASTAALAGVLLFSGCSALADQAVAAPKPSATHTTEDSGIAVTCSAVSAIQTAINGAMTERTAGTLTDAQFAGIVNLIPFQLKGITQRPDAGLRDEIASLIADTAHTAPIVAGASFNPDGAPFRDDMLKVQNA</sequence>
<evidence type="ECO:0000256" key="1">
    <source>
        <dbReference type="SAM" id="SignalP"/>
    </source>
</evidence>
<dbReference type="EMBL" id="BAABGP010000007">
    <property type="protein sequence ID" value="GAA4481339.1"/>
    <property type="molecule type" value="Genomic_DNA"/>
</dbReference>
<protein>
    <recommendedName>
        <fullName evidence="4">Lipoprotein</fullName>
    </recommendedName>
</protein>
<evidence type="ECO:0000313" key="3">
    <source>
        <dbReference type="Proteomes" id="UP001500731"/>
    </source>
</evidence>
<proteinExistence type="predicted"/>
<feature type="signal peptide" evidence="1">
    <location>
        <begin position="1"/>
        <end position="26"/>
    </location>
</feature>